<dbReference type="EMBL" id="JBAMIC010000010">
    <property type="protein sequence ID" value="KAK7102823.1"/>
    <property type="molecule type" value="Genomic_DNA"/>
</dbReference>
<dbReference type="Proteomes" id="UP001374579">
    <property type="component" value="Unassembled WGS sequence"/>
</dbReference>
<keyword evidence="1" id="KW-0732">Signal</keyword>
<accession>A0AAN9BCR9</accession>
<evidence type="ECO:0000313" key="2">
    <source>
        <dbReference type="EMBL" id="KAK7102823.1"/>
    </source>
</evidence>
<gene>
    <name evidence="2" type="ORF">V1264_020993</name>
</gene>
<keyword evidence="3" id="KW-1185">Reference proteome</keyword>
<evidence type="ECO:0008006" key="4">
    <source>
        <dbReference type="Google" id="ProtNLM"/>
    </source>
</evidence>
<organism evidence="2 3">
    <name type="scientific">Littorina saxatilis</name>
    <dbReference type="NCBI Taxonomy" id="31220"/>
    <lineage>
        <taxon>Eukaryota</taxon>
        <taxon>Metazoa</taxon>
        <taxon>Spiralia</taxon>
        <taxon>Lophotrochozoa</taxon>
        <taxon>Mollusca</taxon>
        <taxon>Gastropoda</taxon>
        <taxon>Caenogastropoda</taxon>
        <taxon>Littorinimorpha</taxon>
        <taxon>Littorinoidea</taxon>
        <taxon>Littorinidae</taxon>
        <taxon>Littorina</taxon>
    </lineage>
</organism>
<comment type="caution">
    <text evidence="2">The sequence shown here is derived from an EMBL/GenBank/DDBJ whole genome shotgun (WGS) entry which is preliminary data.</text>
</comment>
<name>A0AAN9BCR9_9CAEN</name>
<feature type="chain" id="PRO_5042980695" description="Immunoglobulin subtype domain-containing protein" evidence="1">
    <location>
        <begin position="19"/>
        <end position="236"/>
    </location>
</feature>
<protein>
    <recommendedName>
        <fullName evidence="4">Immunoglobulin subtype domain-containing protein</fullName>
    </recommendedName>
</protein>
<reference evidence="2 3" key="1">
    <citation type="submission" date="2024-02" db="EMBL/GenBank/DDBJ databases">
        <title>Chromosome-scale genome assembly of the rough periwinkle Littorina saxatilis.</title>
        <authorList>
            <person name="De Jode A."/>
            <person name="Faria R."/>
            <person name="Formenti G."/>
            <person name="Sims Y."/>
            <person name="Smith T.P."/>
            <person name="Tracey A."/>
            <person name="Wood J.M.D."/>
            <person name="Zagrodzka Z.B."/>
            <person name="Johannesson K."/>
            <person name="Butlin R.K."/>
            <person name="Leder E.H."/>
        </authorList>
    </citation>
    <scope>NUCLEOTIDE SEQUENCE [LARGE SCALE GENOMIC DNA]</scope>
    <source>
        <strain evidence="2">Snail1</strain>
        <tissue evidence="2">Muscle</tissue>
    </source>
</reference>
<evidence type="ECO:0000256" key="1">
    <source>
        <dbReference type="SAM" id="SignalP"/>
    </source>
</evidence>
<sequence length="236" mass="25816">MSARCVFLVLLLVACAQGARILNCDRGSIDVAEGDTSLALICDQYSGSISWQYRANPTTTNQEIGTCTGQTCQVNQYLSQYYQLQWLTDFSSKLTFYHALTTARESADNIYSCGNARCTVQVNVPAELGTPSVVLSRPSQGGRVTVTGTVDITRVYSSQGYYTCTWVRQQGGESTVVTHKRLFPGPNVNKEDRSGKCDFTESLDPGFATYTYKVLVYPGATEKTQTIIEVGSVKAD</sequence>
<evidence type="ECO:0000313" key="3">
    <source>
        <dbReference type="Proteomes" id="UP001374579"/>
    </source>
</evidence>
<proteinExistence type="predicted"/>
<dbReference type="AlphaFoldDB" id="A0AAN9BCR9"/>
<feature type="signal peptide" evidence="1">
    <location>
        <begin position="1"/>
        <end position="18"/>
    </location>
</feature>
<dbReference type="PROSITE" id="PS51257">
    <property type="entry name" value="PROKAR_LIPOPROTEIN"/>
    <property type="match status" value="1"/>
</dbReference>